<dbReference type="AlphaFoldDB" id="A0A0D2NIX4"/>
<dbReference type="Proteomes" id="UP000054270">
    <property type="component" value="Unassembled WGS sequence"/>
</dbReference>
<organism evidence="2 3">
    <name type="scientific">Hypholoma sublateritium (strain FD-334 SS-4)</name>
    <dbReference type="NCBI Taxonomy" id="945553"/>
    <lineage>
        <taxon>Eukaryota</taxon>
        <taxon>Fungi</taxon>
        <taxon>Dikarya</taxon>
        <taxon>Basidiomycota</taxon>
        <taxon>Agaricomycotina</taxon>
        <taxon>Agaricomycetes</taxon>
        <taxon>Agaricomycetidae</taxon>
        <taxon>Agaricales</taxon>
        <taxon>Agaricineae</taxon>
        <taxon>Strophariaceae</taxon>
        <taxon>Hypholoma</taxon>
    </lineage>
</organism>
<evidence type="ECO:0000313" key="3">
    <source>
        <dbReference type="Proteomes" id="UP000054270"/>
    </source>
</evidence>
<accession>A0A0D2NIX4</accession>
<dbReference type="OrthoDB" id="3235800at2759"/>
<sequence length="242" mass="27100">MIARCRAKSWIVQLNFDDKDDRNEARQPVSLPSTQRGLKGHVIIHPQDPTPLLELLPPSVEDTCTPICVILVGSKIPSKEWLREAATPLVVRREKVRAALCWLIANNPFYKNVRLDHAALDTYPENDIIPVHIEIMNPVKDTEDSLTGSYDPNTRHMFQNVVVSGVDTAAPSSELRAAALRHVSASVRGAFVQVTHGPQIANEYCNPDLFPMIYPTLFPYGLGGFEDPHRQTRLSLKRQVAH</sequence>
<keyword evidence="3" id="KW-1185">Reference proteome</keyword>
<dbReference type="Pfam" id="PF20209">
    <property type="entry name" value="DUF6570"/>
    <property type="match status" value="1"/>
</dbReference>
<dbReference type="STRING" id="945553.A0A0D2NIX4"/>
<feature type="domain" description="DUF6570" evidence="1">
    <location>
        <begin position="1"/>
        <end position="121"/>
    </location>
</feature>
<feature type="non-terminal residue" evidence="2">
    <location>
        <position position="242"/>
    </location>
</feature>
<dbReference type="EMBL" id="KN817619">
    <property type="protein sequence ID" value="KJA16536.1"/>
    <property type="molecule type" value="Genomic_DNA"/>
</dbReference>
<dbReference type="InterPro" id="IPR046700">
    <property type="entry name" value="DUF6570"/>
</dbReference>
<evidence type="ECO:0000259" key="1">
    <source>
        <dbReference type="Pfam" id="PF20209"/>
    </source>
</evidence>
<name>A0A0D2NIX4_HYPSF</name>
<protein>
    <recommendedName>
        <fullName evidence="1">DUF6570 domain-containing protein</fullName>
    </recommendedName>
</protein>
<proteinExistence type="predicted"/>
<evidence type="ECO:0000313" key="2">
    <source>
        <dbReference type="EMBL" id="KJA16536.1"/>
    </source>
</evidence>
<reference evidence="3" key="1">
    <citation type="submission" date="2014-04" db="EMBL/GenBank/DDBJ databases">
        <title>Evolutionary Origins and Diversification of the Mycorrhizal Mutualists.</title>
        <authorList>
            <consortium name="DOE Joint Genome Institute"/>
            <consortium name="Mycorrhizal Genomics Consortium"/>
            <person name="Kohler A."/>
            <person name="Kuo A."/>
            <person name="Nagy L.G."/>
            <person name="Floudas D."/>
            <person name="Copeland A."/>
            <person name="Barry K.W."/>
            <person name="Cichocki N."/>
            <person name="Veneault-Fourrey C."/>
            <person name="LaButti K."/>
            <person name="Lindquist E.A."/>
            <person name="Lipzen A."/>
            <person name="Lundell T."/>
            <person name="Morin E."/>
            <person name="Murat C."/>
            <person name="Riley R."/>
            <person name="Ohm R."/>
            <person name="Sun H."/>
            <person name="Tunlid A."/>
            <person name="Henrissat B."/>
            <person name="Grigoriev I.V."/>
            <person name="Hibbett D.S."/>
            <person name="Martin F."/>
        </authorList>
    </citation>
    <scope>NUCLEOTIDE SEQUENCE [LARGE SCALE GENOMIC DNA]</scope>
    <source>
        <strain evidence="3">FD-334 SS-4</strain>
    </source>
</reference>
<gene>
    <name evidence="2" type="ORF">HYPSUDRAFT_147607</name>
</gene>
<dbReference type="OMA" id="DLFPMMY"/>